<feature type="domain" description="FHA" evidence="2">
    <location>
        <begin position="172"/>
        <end position="226"/>
    </location>
</feature>
<keyword evidence="4" id="KW-1185">Reference proteome</keyword>
<evidence type="ECO:0000313" key="4">
    <source>
        <dbReference type="Proteomes" id="UP000021315"/>
    </source>
</evidence>
<feature type="domain" description="FHA" evidence="2">
    <location>
        <begin position="28"/>
        <end position="83"/>
    </location>
</feature>
<dbReference type="Gene3D" id="2.40.10.10">
    <property type="entry name" value="Trypsin-like serine proteases"/>
    <property type="match status" value="2"/>
</dbReference>
<sequence>MERIVIKHLSGSKANQEISFPIDQVPEISLGRDAGSTVAYDMERDDAVSRNHARITRDPTQSTVFILTDLGSRNGVFVNQSRIAGSTPLHHGDIVQLGTGGPEFSFQMDPPPALTPKATRQIDLRQAAPTREIAPGPAANAEVRPQRVLLRHLTGSKANQEVTFPVTQTTEITFGRDPAASVSYDAERDDTVSRNHATIKRDAQQKGFTLLDLNSRNGVFVNGARIRDNVALHHGDLIQFGAGGPELTFLLDPPPADALRATRQFDPRQAPPAQTREATMTSMAPTATGGETAASSATAAGARGVGKETVERLITQTKAESRKSMVNIVAALLALVAVVAGVFVFMGRETDKKIEATTSQVQAAKSQSEATASTVKAMQDLMTPKEIAAAYSGSTVYIEVSWKLIDLASGQPLYHQSWEGKPAYVRTPKGDLEPVLTAQAQKNSVPIGGSHSGSGFAVTENGFILTNRHVAAPWKAYQMLPAGVRLELNQKKELVAVENVPQHRWYPEKSVWSQTPLGEQKPVAGRHDRLEVTFANNKLRIPAKLARVSDEHDVALIKVDTPAAVKPTVLAPESSYEDVRPGDPITVLGYPGVSPKVFFAGKSKDMLDPGGMNIVDIPVPTVTPGSIGKVIRGTVTTASGGKDDYYSASDSYQLTANATGPGNSGGPVFDNRGRVIGLFYAGNPTITFAVPIKFAKELMEVKAVLQ</sequence>
<accession>A0A080M4U9</accession>
<dbReference type="Proteomes" id="UP000021315">
    <property type="component" value="Unassembled WGS sequence"/>
</dbReference>
<dbReference type="InterPro" id="IPR043504">
    <property type="entry name" value="Peptidase_S1_PA_chymotrypsin"/>
</dbReference>
<dbReference type="SUPFAM" id="SSF50494">
    <property type="entry name" value="Trypsin-like serine proteases"/>
    <property type="match status" value="1"/>
</dbReference>
<dbReference type="Gene3D" id="2.60.200.20">
    <property type="match status" value="2"/>
</dbReference>
<dbReference type="Pfam" id="PF13365">
    <property type="entry name" value="Trypsin_2"/>
    <property type="match status" value="1"/>
</dbReference>
<dbReference type="SMART" id="SM00240">
    <property type="entry name" value="FHA"/>
    <property type="match status" value="2"/>
</dbReference>
<comment type="caution">
    <text evidence="3">The sequence shown here is derived from an EMBL/GenBank/DDBJ whole genome shotgun (WGS) entry which is preliminary data.</text>
</comment>
<dbReference type="InterPro" id="IPR050923">
    <property type="entry name" value="Cell_Proc_Reg/RNA_Proc"/>
</dbReference>
<evidence type="ECO:0000259" key="2">
    <source>
        <dbReference type="PROSITE" id="PS50006"/>
    </source>
</evidence>
<dbReference type="Pfam" id="PF00498">
    <property type="entry name" value="FHA"/>
    <property type="match status" value="2"/>
</dbReference>
<dbReference type="InterPro" id="IPR009003">
    <property type="entry name" value="Peptidase_S1_PA"/>
</dbReference>
<organism evidence="3 4">
    <name type="scientific">Candidatus Accumulibacter cognatus</name>
    <dbReference type="NCBI Taxonomy" id="2954383"/>
    <lineage>
        <taxon>Bacteria</taxon>
        <taxon>Pseudomonadati</taxon>
        <taxon>Pseudomonadota</taxon>
        <taxon>Betaproteobacteria</taxon>
        <taxon>Candidatus Accumulibacter</taxon>
    </lineage>
</organism>
<dbReference type="InterPro" id="IPR008984">
    <property type="entry name" value="SMAD_FHA_dom_sf"/>
</dbReference>
<feature type="transmembrane region" description="Helical" evidence="1">
    <location>
        <begin position="325"/>
        <end position="346"/>
    </location>
</feature>
<dbReference type="AlphaFoldDB" id="A0A080M4U9"/>
<dbReference type="PROSITE" id="PS50006">
    <property type="entry name" value="FHA_DOMAIN"/>
    <property type="match status" value="2"/>
</dbReference>
<protein>
    <submittedName>
        <fullName evidence="3">Type VI secretion system FHA domain protein</fullName>
    </submittedName>
</protein>
<keyword evidence="1" id="KW-0812">Transmembrane</keyword>
<evidence type="ECO:0000256" key="1">
    <source>
        <dbReference type="SAM" id="Phobius"/>
    </source>
</evidence>
<dbReference type="PANTHER" id="PTHR23308">
    <property type="entry name" value="NUCLEAR INHIBITOR OF PROTEIN PHOSPHATASE-1"/>
    <property type="match status" value="1"/>
</dbReference>
<dbReference type="STRING" id="1453999.AW06_002490"/>
<dbReference type="RefSeq" id="WP_034949699.1">
    <property type="nucleotide sequence ID" value="NZ_JDST02000056.1"/>
</dbReference>
<proteinExistence type="predicted"/>
<dbReference type="SUPFAM" id="SSF49879">
    <property type="entry name" value="SMAD/FHA domain"/>
    <property type="match status" value="2"/>
</dbReference>
<dbReference type="EMBL" id="JDST02000056">
    <property type="protein sequence ID" value="KFB76347.1"/>
    <property type="molecule type" value="Genomic_DNA"/>
</dbReference>
<keyword evidence="1" id="KW-0472">Membrane</keyword>
<gene>
    <name evidence="3" type="ORF">AW06_002490</name>
</gene>
<evidence type="ECO:0000313" key="3">
    <source>
        <dbReference type="EMBL" id="KFB76347.1"/>
    </source>
</evidence>
<dbReference type="InterPro" id="IPR000253">
    <property type="entry name" value="FHA_dom"/>
</dbReference>
<name>A0A080M4U9_9PROT</name>
<reference evidence="3" key="1">
    <citation type="submission" date="2014-02" db="EMBL/GenBank/DDBJ databases">
        <title>Expanding our view of genomic diversity in Candidatus Accumulibacter clades.</title>
        <authorList>
            <person name="Skennerton C.T."/>
            <person name="Barr J.J."/>
            <person name="Slater F.R."/>
            <person name="Bond P.L."/>
            <person name="Tyson G.W."/>
        </authorList>
    </citation>
    <scope>NUCLEOTIDE SEQUENCE [LARGE SCALE GENOMIC DNA]</scope>
</reference>
<keyword evidence="1" id="KW-1133">Transmembrane helix</keyword>
<dbReference type="CDD" id="cd00060">
    <property type="entry name" value="FHA"/>
    <property type="match status" value="2"/>
</dbReference>